<evidence type="ECO:0000256" key="2">
    <source>
        <dbReference type="ARBA" id="ARBA00007635"/>
    </source>
</evidence>
<feature type="transmembrane region" description="Helical" evidence="6">
    <location>
        <begin position="142"/>
        <end position="162"/>
    </location>
</feature>
<evidence type="ECO:0000313" key="9">
    <source>
        <dbReference type="Proteomes" id="UP001177140"/>
    </source>
</evidence>
<evidence type="ECO:0000256" key="1">
    <source>
        <dbReference type="ARBA" id="ARBA00004141"/>
    </source>
</evidence>
<sequence length="391" mass="42646">MEGQKLWEVFCTAFNRIKPYLAMVSLSFGYAGMYIITMLCLKRGMSTYVLVVYRHAAATIAIAPFALYFERKTRPKLTLRIFLKIMVLGFLEPVFDQNLYYLGMKYTSATFASAIVNILPAITFIMAILFRLEKIKIKNMHSIAKIVGTIITLGGATLMTLYKGPVMNMFGTNSAHTGTGSSSSSSGDHNWVLGTLMVIASCVGWSGFFIVQSFTLRDYPAELSLTTLICFMGVIEGGAVALVMEHHPSEWALGMDSRTLAPIYSGVVCSAIAYYLQSVVIKERGPVFVTAFNPLCMIIVAVLGSLILAEQIHLGSVIGAIIIVIGLYSVIWGKSKDYNPSASSLESNGKGDDLELPISTIKGTEMKAAKPLDDDIGSTDYGIQVLNKSHK</sequence>
<feature type="transmembrane region" description="Helical" evidence="6">
    <location>
        <begin position="109"/>
        <end position="130"/>
    </location>
</feature>
<evidence type="ECO:0000256" key="3">
    <source>
        <dbReference type="ARBA" id="ARBA00022692"/>
    </source>
</evidence>
<feature type="domain" description="EamA" evidence="7">
    <location>
        <begin position="20"/>
        <end position="151"/>
    </location>
</feature>
<gene>
    <name evidence="8" type="ORF">MKW94_020782</name>
</gene>
<evidence type="ECO:0000256" key="5">
    <source>
        <dbReference type="ARBA" id="ARBA00023136"/>
    </source>
</evidence>
<feature type="transmembrane region" description="Helical" evidence="6">
    <location>
        <begin position="51"/>
        <end position="69"/>
    </location>
</feature>
<reference evidence="8" key="1">
    <citation type="submission" date="2022-03" db="EMBL/GenBank/DDBJ databases">
        <title>A functionally conserved STORR gene fusion in Papaver species that diverged 16.8 million years ago.</title>
        <authorList>
            <person name="Catania T."/>
        </authorList>
    </citation>
    <scope>NUCLEOTIDE SEQUENCE</scope>
    <source>
        <strain evidence="8">S-191538</strain>
    </source>
</reference>
<feature type="transmembrane region" description="Helical" evidence="6">
    <location>
        <begin position="288"/>
        <end position="308"/>
    </location>
</feature>
<feature type="transmembrane region" description="Helical" evidence="6">
    <location>
        <begin position="314"/>
        <end position="333"/>
    </location>
</feature>
<proteinExistence type="inferred from homology"/>
<keyword evidence="3 6" id="KW-0812">Transmembrane</keyword>
<dbReference type="SUPFAM" id="SSF103481">
    <property type="entry name" value="Multidrug resistance efflux transporter EmrE"/>
    <property type="match status" value="2"/>
</dbReference>
<keyword evidence="5 6" id="KW-0472">Membrane</keyword>
<dbReference type="GO" id="GO:0022857">
    <property type="term" value="F:transmembrane transporter activity"/>
    <property type="evidence" value="ECO:0007669"/>
    <property type="project" value="InterPro"/>
</dbReference>
<dbReference type="GO" id="GO:0016020">
    <property type="term" value="C:membrane"/>
    <property type="evidence" value="ECO:0007669"/>
    <property type="project" value="UniProtKB-SubCell"/>
</dbReference>
<comment type="similarity">
    <text evidence="2 6">Belongs to the drug/metabolite transporter (DMT) superfamily. Plant drug/metabolite exporter (P-DME) (TC 2.A.7.4) family.</text>
</comment>
<dbReference type="InterPro" id="IPR037185">
    <property type="entry name" value="EmrE-like"/>
</dbReference>
<accession>A0AA41VJL3</accession>
<organism evidence="8 9">
    <name type="scientific">Papaver nudicaule</name>
    <name type="common">Iceland poppy</name>
    <dbReference type="NCBI Taxonomy" id="74823"/>
    <lineage>
        <taxon>Eukaryota</taxon>
        <taxon>Viridiplantae</taxon>
        <taxon>Streptophyta</taxon>
        <taxon>Embryophyta</taxon>
        <taxon>Tracheophyta</taxon>
        <taxon>Spermatophyta</taxon>
        <taxon>Magnoliopsida</taxon>
        <taxon>Ranunculales</taxon>
        <taxon>Papaveraceae</taxon>
        <taxon>Papaveroideae</taxon>
        <taxon>Papaver</taxon>
    </lineage>
</organism>
<dbReference type="InterPro" id="IPR030184">
    <property type="entry name" value="WAT1-related"/>
</dbReference>
<dbReference type="EMBL" id="JAJJMA010235540">
    <property type="protein sequence ID" value="MCL7042461.1"/>
    <property type="molecule type" value="Genomic_DNA"/>
</dbReference>
<name>A0AA41VJL3_PAPNU</name>
<evidence type="ECO:0000259" key="7">
    <source>
        <dbReference type="Pfam" id="PF00892"/>
    </source>
</evidence>
<feature type="transmembrane region" description="Helical" evidence="6">
    <location>
        <begin position="259"/>
        <end position="276"/>
    </location>
</feature>
<dbReference type="Proteomes" id="UP001177140">
    <property type="component" value="Unassembled WGS sequence"/>
</dbReference>
<dbReference type="PANTHER" id="PTHR31218">
    <property type="entry name" value="WAT1-RELATED PROTEIN"/>
    <property type="match status" value="1"/>
</dbReference>
<feature type="transmembrane region" description="Helical" evidence="6">
    <location>
        <begin position="191"/>
        <end position="211"/>
    </location>
</feature>
<feature type="transmembrane region" description="Helical" evidence="6">
    <location>
        <begin position="81"/>
        <end position="103"/>
    </location>
</feature>
<protein>
    <recommendedName>
        <fullName evidence="6">WAT1-related protein</fullName>
    </recommendedName>
</protein>
<comment type="caution">
    <text evidence="8">The sequence shown here is derived from an EMBL/GenBank/DDBJ whole genome shotgun (WGS) entry which is preliminary data.</text>
</comment>
<evidence type="ECO:0000256" key="6">
    <source>
        <dbReference type="RuleBase" id="RU363077"/>
    </source>
</evidence>
<keyword evidence="9" id="KW-1185">Reference proteome</keyword>
<dbReference type="AlphaFoldDB" id="A0AA41VJL3"/>
<keyword evidence="4 6" id="KW-1133">Transmembrane helix</keyword>
<comment type="subcellular location">
    <subcellularLocation>
        <location evidence="1 6">Membrane</location>
        <topology evidence="1 6">Multi-pass membrane protein</topology>
    </subcellularLocation>
</comment>
<feature type="transmembrane region" description="Helical" evidence="6">
    <location>
        <begin position="223"/>
        <end position="244"/>
    </location>
</feature>
<dbReference type="Pfam" id="PF00892">
    <property type="entry name" value="EamA"/>
    <property type="match status" value="2"/>
</dbReference>
<feature type="domain" description="EamA" evidence="7">
    <location>
        <begin position="193"/>
        <end position="331"/>
    </location>
</feature>
<evidence type="ECO:0000313" key="8">
    <source>
        <dbReference type="EMBL" id="MCL7042461.1"/>
    </source>
</evidence>
<feature type="transmembrane region" description="Helical" evidence="6">
    <location>
        <begin position="20"/>
        <end position="39"/>
    </location>
</feature>
<dbReference type="InterPro" id="IPR000620">
    <property type="entry name" value="EamA_dom"/>
</dbReference>
<evidence type="ECO:0000256" key="4">
    <source>
        <dbReference type="ARBA" id="ARBA00022989"/>
    </source>
</evidence>